<dbReference type="Gene3D" id="3.40.630.30">
    <property type="match status" value="1"/>
</dbReference>
<comment type="caution">
    <text evidence="3">The sequence shown here is derived from an EMBL/GenBank/DDBJ whole genome shotgun (WGS) entry which is preliminary data.</text>
</comment>
<evidence type="ECO:0000313" key="4">
    <source>
        <dbReference type="Proteomes" id="UP000236290"/>
    </source>
</evidence>
<dbReference type="AlphaFoldDB" id="A0A2K0TA52"/>
<feature type="compositionally biased region" description="Basic and acidic residues" evidence="1">
    <location>
        <begin position="29"/>
        <end position="44"/>
    </location>
</feature>
<evidence type="ECO:0000313" key="3">
    <source>
        <dbReference type="EMBL" id="PNP42392.1"/>
    </source>
</evidence>
<dbReference type="Proteomes" id="UP000236290">
    <property type="component" value="Unassembled WGS sequence"/>
</dbReference>
<dbReference type="InterPro" id="IPR000182">
    <property type="entry name" value="GNAT_dom"/>
</dbReference>
<reference evidence="3 4" key="1">
    <citation type="submission" date="2017-02" db="EMBL/GenBank/DDBJ databases">
        <title>Genomes of Trichoderma spp. with biocontrol activity.</title>
        <authorList>
            <person name="Gardiner D."/>
            <person name="Kazan K."/>
            <person name="Vos C."/>
            <person name="Harvey P."/>
        </authorList>
    </citation>
    <scope>NUCLEOTIDE SEQUENCE [LARGE SCALE GENOMIC DNA]</scope>
    <source>
        <strain evidence="3 4">Tr1</strain>
    </source>
</reference>
<dbReference type="OrthoDB" id="2115692at2759"/>
<dbReference type="InterPro" id="IPR052523">
    <property type="entry name" value="Trichothecene_AcTrans"/>
</dbReference>
<dbReference type="GO" id="GO:0016747">
    <property type="term" value="F:acyltransferase activity, transferring groups other than amino-acyl groups"/>
    <property type="evidence" value="ECO:0007669"/>
    <property type="project" value="InterPro"/>
</dbReference>
<name>A0A2K0TA52_TRIHA</name>
<proteinExistence type="predicted"/>
<dbReference type="InterPro" id="IPR016181">
    <property type="entry name" value="Acyl_CoA_acyltransferase"/>
</dbReference>
<gene>
    <name evidence="3" type="ORF">THARTR1_11183</name>
</gene>
<dbReference type="PROSITE" id="PS51186">
    <property type="entry name" value="GNAT"/>
    <property type="match status" value="1"/>
</dbReference>
<feature type="domain" description="N-acetyltransferase" evidence="2">
    <location>
        <begin position="184"/>
        <end position="335"/>
    </location>
</feature>
<dbReference type="PANTHER" id="PTHR42791">
    <property type="entry name" value="GNAT FAMILY ACETYLTRANSFERASE"/>
    <property type="match status" value="1"/>
</dbReference>
<sequence>MLTKPAKVMTSSSSSHKAHQRLPLSISTPREEKEEREICKDSTRKPVATPNIPNSPLDIKLDQKARLLPSNSTHTPTHIFASFSLIFSSPMLPFKSKSKARLNSIMHSLRLRPARDEDVPAMAALEVAAFLDSPMHKAMFPKRLRTKPGTQDQLEWNISRMRNGLADPNLHYLVVLTEAPEEGEIIVGCAEWSAPAADEYESGDNEEEGKSAEEKAKDMELRLARLPPFLDKGALLDANDEVMELIEKSKDAFRGENRHKMWTLNSISVDGDYRGIGIGKMMTRWGMERADQDKTGIWIISSPLGQQLYKSLGFRQVAEGARLGEPQYLMLKFYDPGVQQNGASTVA</sequence>
<dbReference type="EMBL" id="MTYI01000391">
    <property type="protein sequence ID" value="PNP42392.1"/>
    <property type="molecule type" value="Genomic_DNA"/>
</dbReference>
<dbReference type="SUPFAM" id="SSF55729">
    <property type="entry name" value="Acyl-CoA N-acyltransferases (Nat)"/>
    <property type="match status" value="1"/>
</dbReference>
<organism evidence="3 4">
    <name type="scientific">Trichoderma harzianum</name>
    <name type="common">Hypocrea lixii</name>
    <dbReference type="NCBI Taxonomy" id="5544"/>
    <lineage>
        <taxon>Eukaryota</taxon>
        <taxon>Fungi</taxon>
        <taxon>Dikarya</taxon>
        <taxon>Ascomycota</taxon>
        <taxon>Pezizomycotina</taxon>
        <taxon>Sordariomycetes</taxon>
        <taxon>Hypocreomycetidae</taxon>
        <taxon>Hypocreales</taxon>
        <taxon>Hypocreaceae</taxon>
        <taxon>Trichoderma</taxon>
    </lineage>
</organism>
<evidence type="ECO:0000256" key="1">
    <source>
        <dbReference type="SAM" id="MobiDB-lite"/>
    </source>
</evidence>
<dbReference type="PANTHER" id="PTHR42791:SF2">
    <property type="entry name" value="N-ACETYLTRANSFERASE DOMAIN-CONTAINING PROTEIN"/>
    <property type="match status" value="1"/>
</dbReference>
<accession>A0A2K0TA52</accession>
<protein>
    <recommendedName>
        <fullName evidence="2">N-acetyltransferase domain-containing protein</fullName>
    </recommendedName>
</protein>
<feature type="region of interest" description="Disordered" evidence="1">
    <location>
        <begin position="1"/>
        <end position="57"/>
    </location>
</feature>
<evidence type="ECO:0000259" key="2">
    <source>
        <dbReference type="PROSITE" id="PS51186"/>
    </source>
</evidence>